<organism evidence="4 5">
    <name type="scientific">Bordetella genomosp. 5</name>
    <dbReference type="NCBI Taxonomy" id="1395608"/>
    <lineage>
        <taxon>Bacteria</taxon>
        <taxon>Pseudomonadati</taxon>
        <taxon>Pseudomonadota</taxon>
        <taxon>Betaproteobacteria</taxon>
        <taxon>Burkholderiales</taxon>
        <taxon>Alcaligenaceae</taxon>
        <taxon>Bordetella</taxon>
    </lineage>
</organism>
<protein>
    <recommendedName>
        <fullName evidence="3">Aspartate/ornithine carbamoyltransferase carbamoyl-P binding domain-containing protein</fullName>
    </recommendedName>
</protein>
<dbReference type="PANTHER" id="PTHR45753:SF3">
    <property type="entry name" value="ORNITHINE TRANSCARBAMYLASE, MITOCHONDRIAL"/>
    <property type="match status" value="1"/>
</dbReference>
<comment type="caution">
    <text evidence="4">The sequence shown here is derived from an EMBL/GenBank/DDBJ whole genome shotgun (WGS) entry which is preliminary data.</text>
</comment>
<reference evidence="4 5" key="1">
    <citation type="submission" date="2017-05" db="EMBL/GenBank/DDBJ databases">
        <title>Complete and WGS of Bordetella genogroups.</title>
        <authorList>
            <person name="Spilker T."/>
            <person name="LiPuma J."/>
        </authorList>
    </citation>
    <scope>NUCLEOTIDE SEQUENCE [LARGE SCALE GENOMIC DNA]</scope>
    <source>
        <strain evidence="4 5">AU10456</strain>
    </source>
</reference>
<dbReference type="GO" id="GO:0042450">
    <property type="term" value="P:L-arginine biosynthetic process via ornithine"/>
    <property type="evidence" value="ECO:0007669"/>
    <property type="project" value="TreeGrafter"/>
</dbReference>
<dbReference type="AlphaFoldDB" id="A0A261TQ79"/>
<evidence type="ECO:0000259" key="3">
    <source>
        <dbReference type="Pfam" id="PF02729"/>
    </source>
</evidence>
<dbReference type="PANTHER" id="PTHR45753">
    <property type="entry name" value="ORNITHINE CARBAMOYLTRANSFERASE, MITOCHONDRIAL"/>
    <property type="match status" value="1"/>
</dbReference>
<comment type="function">
    <text evidence="1">Reversibly catalyzes the transfer of the carbamoyl group from carbamoyl phosphate (CP) to the N(epsilon) atom of ornithine (ORN) to produce L-citrulline.</text>
</comment>
<keyword evidence="5" id="KW-1185">Reference proteome</keyword>
<dbReference type="Proteomes" id="UP000216913">
    <property type="component" value="Unassembled WGS sequence"/>
</dbReference>
<dbReference type="GO" id="GO:0004585">
    <property type="term" value="F:ornithine carbamoyltransferase activity"/>
    <property type="evidence" value="ECO:0007669"/>
    <property type="project" value="TreeGrafter"/>
</dbReference>
<feature type="domain" description="Aspartate/ornithine carbamoyltransferase carbamoyl-P binding" evidence="3">
    <location>
        <begin position="61"/>
        <end position="189"/>
    </location>
</feature>
<keyword evidence="2" id="KW-0808">Transferase</keyword>
<dbReference type="InterPro" id="IPR006132">
    <property type="entry name" value="Asp/Orn_carbamoyltranf_P-bd"/>
</dbReference>
<sequence length="344" mass="36988">MARCHAGRIGSRRAPREIPMRNVFMRNRARTAHSQHSCGTMPHPRKPDIHMQPTSLPSASRDFLALDALETRDLMAILEGAQDMARWWQARRVPQVLAGRRVALPPAGNWRQNTALEVGVQAMGGTCASVPADWGDAAQAEDAGATLGAWFDVIVTGAQQLPTLQALAAAAPCPVINAGTWRNQPLPVLGHLAWHLHRNGRLDGIKVCAVMPDCARLQSWIEAATLLPITVVQVYASPWLALRPAGTAPRFVTSTDMGELQDADLIVTAPAPRDAAATLLAPFRLNAALLDTLRPDVDVIAAPDSHPDTCDPDTWRHAACTGPLAHGYALHAQNALLEWAASGL</sequence>
<proteinExistence type="predicted"/>
<gene>
    <name evidence="4" type="ORF">CAL25_09720</name>
</gene>
<dbReference type="InterPro" id="IPR036901">
    <property type="entry name" value="Asp/Orn_carbamoylTrfase_sf"/>
</dbReference>
<dbReference type="GO" id="GO:0019240">
    <property type="term" value="P:citrulline biosynthetic process"/>
    <property type="evidence" value="ECO:0007669"/>
    <property type="project" value="TreeGrafter"/>
</dbReference>
<dbReference type="Pfam" id="PF02729">
    <property type="entry name" value="OTCace_N"/>
    <property type="match status" value="1"/>
</dbReference>
<name>A0A261TQ79_9BORD</name>
<evidence type="ECO:0000313" key="4">
    <source>
        <dbReference type="EMBL" id="OZI51796.1"/>
    </source>
</evidence>
<accession>A0A261TQ79</accession>
<evidence type="ECO:0000256" key="2">
    <source>
        <dbReference type="ARBA" id="ARBA00022679"/>
    </source>
</evidence>
<dbReference type="GO" id="GO:0016597">
    <property type="term" value="F:amino acid binding"/>
    <property type="evidence" value="ECO:0007669"/>
    <property type="project" value="InterPro"/>
</dbReference>
<dbReference type="EMBL" id="NEVP01000006">
    <property type="protein sequence ID" value="OZI51796.1"/>
    <property type="molecule type" value="Genomic_DNA"/>
</dbReference>
<dbReference type="OrthoDB" id="9802587at2"/>
<dbReference type="SUPFAM" id="SSF53671">
    <property type="entry name" value="Aspartate/ornithine carbamoyltransferase"/>
    <property type="match status" value="1"/>
</dbReference>
<dbReference type="Gene3D" id="3.40.50.1370">
    <property type="entry name" value="Aspartate/ornithine carbamoyltransferase"/>
    <property type="match status" value="2"/>
</dbReference>
<evidence type="ECO:0000256" key="1">
    <source>
        <dbReference type="ARBA" id="ARBA00003822"/>
    </source>
</evidence>
<evidence type="ECO:0000313" key="5">
    <source>
        <dbReference type="Proteomes" id="UP000216913"/>
    </source>
</evidence>